<dbReference type="Proteomes" id="UP000019248">
    <property type="component" value="Unassembled WGS sequence"/>
</dbReference>
<proteinExistence type="predicted"/>
<protein>
    <submittedName>
        <fullName evidence="1">Uncharacterized protein</fullName>
    </submittedName>
</protein>
<evidence type="ECO:0000313" key="2">
    <source>
        <dbReference type="Proteomes" id="UP000019248"/>
    </source>
</evidence>
<accession>W7DBA6</accession>
<comment type="caution">
    <text evidence="1">The sequence shown here is derived from an EMBL/GenBank/DDBJ whole genome shotgun (WGS) entry which is preliminary data.</text>
</comment>
<reference evidence="1 2" key="1">
    <citation type="journal article" date="2014" name="Int. J. Syst. Evol. Microbiol.">
        <title>Listeria floridensis sp. nov., Listeria aquatica sp. nov., Listeria cornellensis sp. nov., Listeria riparia sp. nov. and Listeria grandensis sp. nov., from agricultural and natural environments.</title>
        <authorList>
            <person name="den Bakker H.C."/>
            <person name="Warchocki S."/>
            <person name="Wright E.M."/>
            <person name="Allred A.F."/>
            <person name="Ahlstrom C."/>
            <person name="Manuel C.S."/>
            <person name="Stasiewicz M.J."/>
            <person name="Burrell A."/>
            <person name="Roof S."/>
            <person name="Strawn L."/>
            <person name="Fortes E.D."/>
            <person name="Nightingale K.K."/>
            <person name="Kephart D."/>
            <person name="Wiedmann M."/>
        </authorList>
    </citation>
    <scope>NUCLEOTIDE SEQUENCE [LARGE SCALE GENOMIC DNA]</scope>
    <source>
        <strain evidence="1 2">FSL S10-1204</strain>
    </source>
</reference>
<evidence type="ECO:0000313" key="1">
    <source>
        <dbReference type="EMBL" id="EUJ46345.1"/>
    </source>
</evidence>
<keyword evidence="2" id="KW-1185">Reference proteome</keyword>
<dbReference type="AlphaFoldDB" id="W7DBA6"/>
<dbReference type="EMBL" id="AODL01000004">
    <property type="protein sequence ID" value="EUJ46345.1"/>
    <property type="molecule type" value="Genomic_DNA"/>
</dbReference>
<name>W7DBA6_9LIST</name>
<sequence length="35" mass="4053">MNSINNYGFTDFFEAQTFQEGLVPARVTAVFKDFF</sequence>
<gene>
    <name evidence="1" type="ORF">PRIP_02908</name>
</gene>
<organism evidence="1 2">
    <name type="scientific">Listeria riparia FSL S10-1204</name>
    <dbReference type="NCBI Taxonomy" id="1265816"/>
    <lineage>
        <taxon>Bacteria</taxon>
        <taxon>Bacillati</taxon>
        <taxon>Bacillota</taxon>
        <taxon>Bacilli</taxon>
        <taxon>Bacillales</taxon>
        <taxon>Listeriaceae</taxon>
        <taxon>Listeria</taxon>
    </lineage>
</organism>